<name>A0A1C5IQ20_9ACTN</name>
<dbReference type="PANTHER" id="PTHR39166">
    <property type="entry name" value="BLL1166 PROTEIN"/>
    <property type="match status" value="1"/>
</dbReference>
<evidence type="ECO:0008006" key="4">
    <source>
        <dbReference type="Google" id="ProtNLM"/>
    </source>
</evidence>
<gene>
    <name evidence="2" type="ORF">GA0074704_3651</name>
</gene>
<protein>
    <recommendedName>
        <fullName evidence="4">Nucleotidyltransferase</fullName>
    </recommendedName>
</protein>
<feature type="region of interest" description="Disordered" evidence="1">
    <location>
        <begin position="180"/>
        <end position="201"/>
    </location>
</feature>
<sequence>MVMSEQDVVHLVESDPDAMAVLRAAADLGLPDWWIGAGFVRNRVWDAISNRPAAPPRDVDLAYFDPVRQEPRDDARAAAALPGVPWEIRNQARMHLRNDVEPYTSTLDAISRWPETATCVAVTLRGGSVRLVCCHGLDDLVEMVVRPSPAFRNPAGRTLVRRRVDAKGWRERWPELRREISHASRARPDDEGHRTGGRDPG</sequence>
<evidence type="ECO:0000256" key="1">
    <source>
        <dbReference type="SAM" id="MobiDB-lite"/>
    </source>
</evidence>
<dbReference type="EMBL" id="LT607751">
    <property type="protein sequence ID" value="SCG60099.1"/>
    <property type="molecule type" value="Genomic_DNA"/>
</dbReference>
<evidence type="ECO:0000313" key="2">
    <source>
        <dbReference type="EMBL" id="SCG60099.1"/>
    </source>
</evidence>
<keyword evidence="3" id="KW-1185">Reference proteome</keyword>
<accession>A0A1C5IQ20</accession>
<dbReference type="AlphaFoldDB" id="A0A1C5IQ20"/>
<organism evidence="2 3">
    <name type="scientific">Micromonospora siamensis</name>
    <dbReference type="NCBI Taxonomy" id="299152"/>
    <lineage>
        <taxon>Bacteria</taxon>
        <taxon>Bacillati</taxon>
        <taxon>Actinomycetota</taxon>
        <taxon>Actinomycetes</taxon>
        <taxon>Micromonosporales</taxon>
        <taxon>Micromonosporaceae</taxon>
        <taxon>Micromonospora</taxon>
    </lineage>
</organism>
<dbReference type="InterPro" id="IPR009267">
    <property type="entry name" value="NTP_transf_6"/>
</dbReference>
<dbReference type="Proteomes" id="UP000198210">
    <property type="component" value="Chromosome I"/>
</dbReference>
<dbReference type="Pfam" id="PF06042">
    <property type="entry name" value="NTP_transf_6"/>
    <property type="match status" value="1"/>
</dbReference>
<proteinExistence type="predicted"/>
<reference evidence="2 3" key="1">
    <citation type="submission" date="2016-06" db="EMBL/GenBank/DDBJ databases">
        <authorList>
            <person name="Kjaerup R.B."/>
            <person name="Dalgaard T.S."/>
            <person name="Juul-Madsen H.R."/>
        </authorList>
    </citation>
    <scope>NUCLEOTIDE SEQUENCE [LARGE SCALE GENOMIC DNA]</scope>
    <source>
        <strain evidence="2 3">DSM 45097</strain>
    </source>
</reference>
<dbReference type="PANTHER" id="PTHR39166:SF1">
    <property type="entry name" value="BLL1166 PROTEIN"/>
    <property type="match status" value="1"/>
</dbReference>
<evidence type="ECO:0000313" key="3">
    <source>
        <dbReference type="Proteomes" id="UP000198210"/>
    </source>
</evidence>